<feature type="signal peptide" evidence="1">
    <location>
        <begin position="1"/>
        <end position="18"/>
    </location>
</feature>
<keyword evidence="1" id="KW-0732">Signal</keyword>
<organism evidence="2 3">
    <name type="scientific">Natronospira elongata</name>
    <dbReference type="NCBI Taxonomy" id="3110268"/>
    <lineage>
        <taxon>Bacteria</taxon>
        <taxon>Pseudomonadati</taxon>
        <taxon>Pseudomonadota</taxon>
        <taxon>Gammaproteobacteria</taxon>
        <taxon>Natronospirales</taxon>
        <taxon>Natronospiraceae</taxon>
        <taxon>Natronospira</taxon>
    </lineage>
</organism>
<protein>
    <submittedName>
        <fullName evidence="2">Uncharacterized protein</fullName>
    </submittedName>
</protein>
<proteinExistence type="predicted"/>
<dbReference type="RefSeq" id="WP_346051191.1">
    <property type="nucleotide sequence ID" value="NZ_JAYGII010000012.1"/>
</dbReference>
<accession>A0AAP6JFB5</accession>
<gene>
    <name evidence="2" type="ORF">VCB98_07000</name>
</gene>
<comment type="caution">
    <text evidence="2">The sequence shown here is derived from an EMBL/GenBank/DDBJ whole genome shotgun (WGS) entry which is preliminary data.</text>
</comment>
<name>A0AAP6JFB5_9GAMM</name>
<feature type="chain" id="PRO_5043038601" evidence="1">
    <location>
        <begin position="19"/>
        <end position="197"/>
    </location>
</feature>
<dbReference type="Proteomes" id="UP001302316">
    <property type="component" value="Unassembled WGS sequence"/>
</dbReference>
<reference evidence="2 3" key="1">
    <citation type="submission" date="2023-12" db="EMBL/GenBank/DDBJ databases">
        <title>Whole-genome sequencing of halo(alkali)philic microorganisms from hypersaline lakes.</title>
        <authorList>
            <person name="Sorokin D.Y."/>
            <person name="Merkel A.Y."/>
            <person name="Messina E."/>
            <person name="Yakimov M."/>
        </authorList>
    </citation>
    <scope>NUCLEOTIDE SEQUENCE [LARGE SCALE GENOMIC DNA]</scope>
    <source>
        <strain evidence="2 3">AB-CW1</strain>
    </source>
</reference>
<dbReference type="EMBL" id="JAYGII010000012">
    <property type="protein sequence ID" value="MEA5445562.1"/>
    <property type="molecule type" value="Genomic_DNA"/>
</dbReference>
<sequence>MRILFTIIMTLCGSIALADSPKHVLGENSLGPWKFSEDPVVSREILKEHFPDHTIIYDVGQGDSPDFHYFEVKSVSGDVLFSVRSYSNWEDGPLEPEPDAEVPLHLLEVRSPKIADSHEIRVGDRVSDIIDARGDGLAFGPRHFHVYMGDGNIYYNLVVESESESGIQRSPEGIERAEAIEGDWKVVSISWPGPAWD</sequence>
<evidence type="ECO:0000313" key="2">
    <source>
        <dbReference type="EMBL" id="MEA5445562.1"/>
    </source>
</evidence>
<evidence type="ECO:0000313" key="3">
    <source>
        <dbReference type="Proteomes" id="UP001302316"/>
    </source>
</evidence>
<keyword evidence="3" id="KW-1185">Reference proteome</keyword>
<evidence type="ECO:0000256" key="1">
    <source>
        <dbReference type="SAM" id="SignalP"/>
    </source>
</evidence>
<dbReference type="AlphaFoldDB" id="A0AAP6JFB5"/>